<evidence type="ECO:0000259" key="1">
    <source>
        <dbReference type="Pfam" id="PF00881"/>
    </source>
</evidence>
<dbReference type="PANTHER" id="PTHR43745:SF2">
    <property type="entry name" value="NITROREDUCTASE MJ1384-RELATED"/>
    <property type="match status" value="1"/>
</dbReference>
<evidence type="ECO:0000313" key="3">
    <source>
        <dbReference type="Proteomes" id="UP000031368"/>
    </source>
</evidence>
<name>A0A0B4WVH7_9HYPH</name>
<dbReference type="InterPro" id="IPR020051">
    <property type="entry name" value="SagB-type_dehydrogenase"/>
</dbReference>
<dbReference type="AlphaFoldDB" id="A0A0B4WVH7"/>
<dbReference type="NCBIfam" id="TIGR03605">
    <property type="entry name" value="antibiot_sagB"/>
    <property type="match status" value="1"/>
</dbReference>
<proteinExistence type="predicted"/>
<dbReference type="InterPro" id="IPR000415">
    <property type="entry name" value="Nitroreductase-like"/>
</dbReference>
<feature type="domain" description="Nitroreductase" evidence="1">
    <location>
        <begin position="170"/>
        <end position="351"/>
    </location>
</feature>
<reference evidence="2 3" key="1">
    <citation type="submission" date="2013-11" db="EMBL/GenBank/DDBJ databases">
        <title>Complete genome sequence of Rhizobium gallicum bv. gallicum R602.</title>
        <authorList>
            <person name="Bustos P."/>
            <person name="Santamaria R.I."/>
            <person name="Lozano L."/>
            <person name="Acosta J.L."/>
            <person name="Ormeno-Orrillo E."/>
            <person name="Rogel M.A."/>
            <person name="Romero D."/>
            <person name="Cevallos M.A."/>
            <person name="Martinez-Romero E."/>
            <person name="Gonzalez V."/>
        </authorList>
    </citation>
    <scope>NUCLEOTIDE SEQUENCE [LARGE SCALE GENOMIC DNA]</scope>
    <source>
        <strain evidence="2 3">R602</strain>
    </source>
</reference>
<organism evidence="2 3">
    <name type="scientific">Rhizobium gallicum bv. gallicum R602sp</name>
    <dbReference type="NCBI Taxonomy" id="1041138"/>
    <lineage>
        <taxon>Bacteria</taxon>
        <taxon>Pseudomonadati</taxon>
        <taxon>Pseudomonadota</taxon>
        <taxon>Alphaproteobacteria</taxon>
        <taxon>Hyphomicrobiales</taxon>
        <taxon>Rhizobiaceae</taxon>
        <taxon>Rhizobium/Agrobacterium group</taxon>
        <taxon>Rhizobium</taxon>
    </lineage>
</organism>
<accession>A0A0B4WVH7</accession>
<dbReference type="SUPFAM" id="SSF55469">
    <property type="entry name" value="FMN-dependent nitroreductase-like"/>
    <property type="match status" value="1"/>
</dbReference>
<protein>
    <submittedName>
        <fullName evidence="2">SagB-type dehydrogenase domain-containing protein</fullName>
    </submittedName>
</protein>
<keyword evidence="3" id="KW-1185">Reference proteome</keyword>
<dbReference type="Pfam" id="PF00881">
    <property type="entry name" value="Nitroreductase"/>
    <property type="match status" value="1"/>
</dbReference>
<dbReference type="EMBL" id="CP006877">
    <property type="protein sequence ID" value="AJD39534.1"/>
    <property type="molecule type" value="Genomic_DNA"/>
</dbReference>
<evidence type="ECO:0000313" key="2">
    <source>
        <dbReference type="EMBL" id="AJD39534.1"/>
    </source>
</evidence>
<dbReference type="HOGENOM" id="CLU_059362_0_2_5"/>
<dbReference type="InterPro" id="IPR029479">
    <property type="entry name" value="Nitroreductase"/>
</dbReference>
<sequence>MGCGGHFSAMRYRSSRTLVFHNDGAEFVACNFLTKAVFECSPDLLDFLRAVAEWSDRAAIRDQAPGHSEDELDETLVALVEMSALVVEGSELEMREDAFRQHWKWGVPAALMHFCVQDPDYMSLNEAEDLQRAALASDGEIELYSLNSGQGDVISLSAEPSGNSLLALMARRRTQRKGLTKAVSLHALSEALFAGLGITGTARNSVVTLPLSMTPSGGARNPYEAYVFVKAVDGLAPGIYHYSAFEHSLAKISDASPSFGDLVGGQEWADTMPCMIVLVAHMDRSMWKYSDANAYRVVLIEAGHIGQNIMLSATAHGMTACPTAALSHTRIGELVGLRNPAHAPIYALTLGFPDVA</sequence>
<dbReference type="CDD" id="cd02142">
    <property type="entry name" value="McbC_SagB-like_oxidoreductase"/>
    <property type="match status" value="1"/>
</dbReference>
<dbReference type="PANTHER" id="PTHR43745">
    <property type="entry name" value="NITROREDUCTASE MJ1384-RELATED"/>
    <property type="match status" value="1"/>
</dbReference>
<dbReference type="Proteomes" id="UP000031368">
    <property type="component" value="Chromosome"/>
</dbReference>
<dbReference type="InterPro" id="IPR052544">
    <property type="entry name" value="Bacteriocin_Proc_Enz"/>
</dbReference>
<gene>
    <name evidence="2" type="ORF">RGR602_CH00160</name>
</gene>
<dbReference type="Gene3D" id="3.40.109.10">
    <property type="entry name" value="NADH Oxidase"/>
    <property type="match status" value="1"/>
</dbReference>
<dbReference type="KEGG" id="rga:RGR602_CH00160"/>
<dbReference type="GO" id="GO:0016491">
    <property type="term" value="F:oxidoreductase activity"/>
    <property type="evidence" value="ECO:0007669"/>
    <property type="project" value="InterPro"/>
</dbReference>